<evidence type="ECO:0000313" key="3">
    <source>
        <dbReference type="Proteomes" id="UP001488838"/>
    </source>
</evidence>
<feature type="compositionally biased region" description="Basic and acidic residues" evidence="1">
    <location>
        <begin position="32"/>
        <end position="41"/>
    </location>
</feature>
<feature type="compositionally biased region" description="Polar residues" evidence="1">
    <location>
        <begin position="17"/>
        <end position="28"/>
    </location>
</feature>
<dbReference type="Proteomes" id="UP001488838">
    <property type="component" value="Unassembled WGS sequence"/>
</dbReference>
<feature type="region of interest" description="Disordered" evidence="1">
    <location>
        <begin position="1"/>
        <end position="70"/>
    </location>
</feature>
<protein>
    <submittedName>
        <fullName evidence="2">Uncharacterized protein</fullName>
    </submittedName>
</protein>
<accession>A0AAW0K5Q6</accession>
<gene>
    <name evidence="2" type="ORF">U0070_020667</name>
</gene>
<reference evidence="2 3" key="1">
    <citation type="journal article" date="2023" name="bioRxiv">
        <title>Conserved and derived expression patterns and positive selection on dental genes reveal complex evolutionary context of ever-growing rodent molars.</title>
        <authorList>
            <person name="Calamari Z.T."/>
            <person name="Song A."/>
            <person name="Cohen E."/>
            <person name="Akter M."/>
            <person name="Roy R.D."/>
            <person name="Hallikas O."/>
            <person name="Christensen M.M."/>
            <person name="Li P."/>
            <person name="Marangoni P."/>
            <person name="Jernvall J."/>
            <person name="Klein O.D."/>
        </authorList>
    </citation>
    <scope>NUCLEOTIDE SEQUENCE [LARGE SCALE GENOMIC DNA]</scope>
    <source>
        <strain evidence="2">V071</strain>
    </source>
</reference>
<evidence type="ECO:0000256" key="1">
    <source>
        <dbReference type="SAM" id="MobiDB-lite"/>
    </source>
</evidence>
<dbReference type="EMBL" id="JBBHLL010000006">
    <property type="protein sequence ID" value="KAK7833646.1"/>
    <property type="molecule type" value="Genomic_DNA"/>
</dbReference>
<keyword evidence="3" id="KW-1185">Reference proteome</keyword>
<comment type="caution">
    <text evidence="2">The sequence shown here is derived from an EMBL/GenBank/DDBJ whole genome shotgun (WGS) entry which is preliminary data.</text>
</comment>
<proteinExistence type="predicted"/>
<organism evidence="2 3">
    <name type="scientific">Myodes glareolus</name>
    <name type="common">Bank vole</name>
    <name type="synonym">Clethrionomys glareolus</name>
    <dbReference type="NCBI Taxonomy" id="447135"/>
    <lineage>
        <taxon>Eukaryota</taxon>
        <taxon>Metazoa</taxon>
        <taxon>Chordata</taxon>
        <taxon>Craniata</taxon>
        <taxon>Vertebrata</taxon>
        <taxon>Euteleostomi</taxon>
        <taxon>Mammalia</taxon>
        <taxon>Eutheria</taxon>
        <taxon>Euarchontoglires</taxon>
        <taxon>Glires</taxon>
        <taxon>Rodentia</taxon>
        <taxon>Myomorpha</taxon>
        <taxon>Muroidea</taxon>
        <taxon>Cricetidae</taxon>
        <taxon>Arvicolinae</taxon>
        <taxon>Myodes</taxon>
    </lineage>
</organism>
<evidence type="ECO:0000313" key="2">
    <source>
        <dbReference type="EMBL" id="KAK7833646.1"/>
    </source>
</evidence>
<dbReference type="AlphaFoldDB" id="A0AAW0K5Q6"/>
<name>A0AAW0K5Q6_MYOGA</name>
<sequence>MLAETDSAVKNLERTTMKSQRNGTSGNALVSPEKERKEKRNGLFSEKVAAADERKRTRASYTEQDGLGSRSPDTKLVIYRRAWERKNLSYRYMLHQLVAWNKNKVCMGGAV</sequence>